<evidence type="ECO:0000256" key="1">
    <source>
        <dbReference type="ARBA" id="ARBA00006887"/>
    </source>
</evidence>
<dbReference type="InterPro" id="IPR013155">
    <property type="entry name" value="M/V/L/I-tRNA-synth_anticd-bd"/>
</dbReference>
<dbReference type="SUPFAM" id="SSF50677">
    <property type="entry name" value="ValRS/IleRS/LeuRS editing domain"/>
    <property type="match status" value="1"/>
</dbReference>
<dbReference type="InterPro" id="IPR009080">
    <property type="entry name" value="tRNAsynth_Ia_anticodon-bd"/>
</dbReference>
<keyword evidence="3 10" id="KW-0436">Ligase</keyword>
<dbReference type="InterPro" id="IPR002300">
    <property type="entry name" value="aa-tRNA-synth_Ia"/>
</dbReference>
<dbReference type="Gene3D" id="3.90.740.10">
    <property type="entry name" value="Valyl/Leucyl/Isoleucyl-tRNA synthetase, editing domain"/>
    <property type="match status" value="1"/>
</dbReference>
<dbReference type="CDD" id="cd00818">
    <property type="entry name" value="IleRS_core"/>
    <property type="match status" value="1"/>
</dbReference>
<dbReference type="InterPro" id="IPR033708">
    <property type="entry name" value="Anticodon_Ile_BEm"/>
</dbReference>
<feature type="short sequence motif" description="'HIGH' region" evidence="10">
    <location>
        <begin position="58"/>
        <end position="68"/>
    </location>
</feature>
<evidence type="ECO:0000256" key="7">
    <source>
        <dbReference type="ARBA" id="ARBA00023146"/>
    </source>
</evidence>
<comment type="caution">
    <text evidence="13">The sequence shown here is derived from an EMBL/GenBank/DDBJ whole genome shotgun (WGS) entry which is preliminary data.</text>
</comment>
<dbReference type="EC" id="6.1.1.5" evidence="10"/>
<reference evidence="13 14" key="1">
    <citation type="submission" date="2018-06" db="EMBL/GenBank/DDBJ databases">
        <title>Complete genome of Desulfovibrio indonesiensis P37SLT.</title>
        <authorList>
            <person name="Crispim J.S."/>
            <person name="Vidigal P.M.P."/>
            <person name="Silva L.C.F."/>
            <person name="Laguardia C.N."/>
            <person name="Araujo L.C."/>
            <person name="Dias R.S."/>
            <person name="Sousa M.P."/>
            <person name="Paula S.O."/>
            <person name="Silva C."/>
        </authorList>
    </citation>
    <scope>NUCLEOTIDE SEQUENCE [LARGE SCALE GENOMIC DNA]</scope>
    <source>
        <strain evidence="13 14">P37SLT</strain>
    </source>
</reference>
<keyword evidence="7 10" id="KW-0030">Aminoacyl-tRNA synthetase</keyword>
<feature type="binding site" evidence="10">
    <location>
        <position position="935"/>
    </location>
    <ligand>
        <name>Zn(2+)</name>
        <dbReference type="ChEBI" id="CHEBI:29105"/>
    </ligand>
</feature>
<dbReference type="PANTHER" id="PTHR42765:SF1">
    <property type="entry name" value="ISOLEUCINE--TRNA LIGASE, MITOCHONDRIAL"/>
    <property type="match status" value="1"/>
</dbReference>
<dbReference type="PANTHER" id="PTHR42765">
    <property type="entry name" value="SOLEUCYL-TRNA SYNTHETASE"/>
    <property type="match status" value="1"/>
</dbReference>
<dbReference type="GO" id="GO:0002161">
    <property type="term" value="F:aminoacyl-tRNA deacylase activity"/>
    <property type="evidence" value="ECO:0007669"/>
    <property type="project" value="InterPro"/>
</dbReference>
<dbReference type="RefSeq" id="WP_144302395.1">
    <property type="nucleotide sequence ID" value="NZ_QMIE01000004.1"/>
</dbReference>
<proteinExistence type="inferred from homology"/>
<dbReference type="GO" id="GO:0005829">
    <property type="term" value="C:cytosol"/>
    <property type="evidence" value="ECO:0007669"/>
    <property type="project" value="TreeGrafter"/>
</dbReference>
<dbReference type="NCBIfam" id="TIGR00392">
    <property type="entry name" value="ileS"/>
    <property type="match status" value="1"/>
</dbReference>
<dbReference type="SUPFAM" id="SSF47323">
    <property type="entry name" value="Anticodon-binding domain of a subclass of class I aminoacyl-tRNA synthetases"/>
    <property type="match status" value="1"/>
</dbReference>
<evidence type="ECO:0000256" key="3">
    <source>
        <dbReference type="ARBA" id="ARBA00022598"/>
    </source>
</evidence>
<dbReference type="HAMAP" id="MF_02002">
    <property type="entry name" value="Ile_tRNA_synth_type1"/>
    <property type="match status" value="1"/>
</dbReference>
<dbReference type="Pfam" id="PF00133">
    <property type="entry name" value="tRNA-synt_1"/>
    <property type="match status" value="1"/>
</dbReference>
<feature type="binding site" evidence="10">
    <location>
        <position position="912"/>
    </location>
    <ligand>
        <name>Zn(2+)</name>
        <dbReference type="ChEBI" id="CHEBI:29105"/>
    </ligand>
</feature>
<dbReference type="CDD" id="cd07960">
    <property type="entry name" value="Anticodon_Ia_Ile_BEm"/>
    <property type="match status" value="1"/>
</dbReference>
<keyword evidence="2 10" id="KW-0963">Cytoplasm</keyword>
<evidence type="ECO:0000259" key="11">
    <source>
        <dbReference type="Pfam" id="PF00133"/>
    </source>
</evidence>
<gene>
    <name evidence="10" type="primary">ileS</name>
    <name evidence="13" type="ORF">DPQ33_06480</name>
</gene>
<keyword evidence="5 10" id="KW-0067">ATP-binding</keyword>
<dbReference type="Gene3D" id="1.10.730.20">
    <property type="match status" value="1"/>
</dbReference>
<comment type="catalytic activity">
    <reaction evidence="9 10">
        <text>tRNA(Ile) + L-isoleucine + ATP = L-isoleucyl-tRNA(Ile) + AMP + diphosphate</text>
        <dbReference type="Rhea" id="RHEA:11060"/>
        <dbReference type="Rhea" id="RHEA-COMP:9666"/>
        <dbReference type="Rhea" id="RHEA-COMP:9695"/>
        <dbReference type="ChEBI" id="CHEBI:30616"/>
        <dbReference type="ChEBI" id="CHEBI:33019"/>
        <dbReference type="ChEBI" id="CHEBI:58045"/>
        <dbReference type="ChEBI" id="CHEBI:78442"/>
        <dbReference type="ChEBI" id="CHEBI:78528"/>
        <dbReference type="ChEBI" id="CHEBI:456215"/>
        <dbReference type="EC" id="6.1.1.5"/>
    </reaction>
</comment>
<dbReference type="Pfam" id="PF08264">
    <property type="entry name" value="Anticodon_1"/>
    <property type="match status" value="1"/>
</dbReference>
<dbReference type="GO" id="GO:0004822">
    <property type="term" value="F:isoleucine-tRNA ligase activity"/>
    <property type="evidence" value="ECO:0007669"/>
    <property type="project" value="UniProtKB-UniRule"/>
</dbReference>
<feature type="binding site" evidence="10">
    <location>
        <position position="909"/>
    </location>
    <ligand>
        <name>Zn(2+)</name>
        <dbReference type="ChEBI" id="CHEBI:29105"/>
    </ligand>
</feature>
<dbReference type="GO" id="GO:0005524">
    <property type="term" value="F:ATP binding"/>
    <property type="evidence" value="ECO:0007669"/>
    <property type="project" value="UniProtKB-UniRule"/>
</dbReference>
<dbReference type="GO" id="GO:0000049">
    <property type="term" value="F:tRNA binding"/>
    <property type="evidence" value="ECO:0007669"/>
    <property type="project" value="InterPro"/>
</dbReference>
<dbReference type="PRINTS" id="PR00984">
    <property type="entry name" value="TRNASYNTHILE"/>
</dbReference>
<dbReference type="Proteomes" id="UP000448292">
    <property type="component" value="Unassembled WGS sequence"/>
</dbReference>
<evidence type="ECO:0000256" key="2">
    <source>
        <dbReference type="ARBA" id="ARBA00022490"/>
    </source>
</evidence>
<evidence type="ECO:0000256" key="9">
    <source>
        <dbReference type="ARBA" id="ARBA00048359"/>
    </source>
</evidence>
<feature type="binding site" evidence="10">
    <location>
        <position position="570"/>
    </location>
    <ligand>
        <name>L-isoleucyl-5'-AMP</name>
        <dbReference type="ChEBI" id="CHEBI:178002"/>
    </ligand>
</feature>
<evidence type="ECO:0000256" key="8">
    <source>
        <dbReference type="ARBA" id="ARBA00025217"/>
    </source>
</evidence>
<dbReference type="InterPro" id="IPR023585">
    <property type="entry name" value="Ile-tRNA-ligase_type1"/>
</dbReference>
<dbReference type="InterPro" id="IPR014729">
    <property type="entry name" value="Rossmann-like_a/b/a_fold"/>
</dbReference>
<keyword evidence="10" id="KW-0479">Metal-binding</keyword>
<comment type="function">
    <text evidence="8 10">Catalyzes the attachment of isoleucine to tRNA(Ile). As IleRS can inadvertently accommodate and process structurally similar amino acids such as valine, to avoid such errors it has two additional distinct tRNA(Ile)-dependent editing activities. One activity is designated as 'pretransfer' editing and involves the hydrolysis of activated Val-AMP. The other activity is designated 'posttransfer' editing and involves deacylation of mischarged Val-tRNA(Ile).</text>
</comment>
<comment type="domain">
    <text evidence="10">IleRS has two distinct active sites: one for aminoacylation and one for editing. The misactivated valine is translocated from the active site to the editing site, which sterically excludes the correctly activated isoleucine. The single editing site contains two valyl binding pockets, one specific for each substrate (Val-AMP or Val-tRNA(Ile)).</text>
</comment>
<dbReference type="PROSITE" id="PS00178">
    <property type="entry name" value="AA_TRNA_LIGASE_I"/>
    <property type="match status" value="1"/>
</dbReference>
<evidence type="ECO:0000256" key="4">
    <source>
        <dbReference type="ARBA" id="ARBA00022741"/>
    </source>
</evidence>
<feature type="domain" description="Methionyl/Valyl/Leucyl/Isoleucyl-tRNA synthetase anticodon-binding" evidence="12">
    <location>
        <begin position="693"/>
        <end position="848"/>
    </location>
</feature>
<evidence type="ECO:0000256" key="5">
    <source>
        <dbReference type="ARBA" id="ARBA00022840"/>
    </source>
</evidence>
<feature type="binding site" evidence="10">
    <location>
        <position position="938"/>
    </location>
    <ligand>
        <name>Zn(2+)</name>
        <dbReference type="ChEBI" id="CHEBI:29105"/>
    </ligand>
</feature>
<dbReference type="GO" id="GO:0006428">
    <property type="term" value="P:isoleucyl-tRNA aminoacylation"/>
    <property type="evidence" value="ECO:0007669"/>
    <property type="project" value="UniProtKB-UniRule"/>
</dbReference>
<sequence length="945" mass="105531">MSDYKQTLHLPTTSFPMKANLKQREPEMLKRWEEIDAYEAMVAASGESGEYVLHDGPPYANGHIHLGTALNKVLKDIIVKSRNMMGFSSRYVPGWDCHGLPIEHKVALELKEKGKVIPPLAVRKRCRDYASKFLDIQRKEFKRLGVMGHWDEPYQTMHPEYEAATAGELARFMGQGSVARNKKPIHWCLSCQTALAEAEVEYAPHASPSIYVAFPMEDGEKFGQVFPDANAADTCAVIWTTTPWTIPDNMAVAVHPDLEYALVSADGNFYIVAKELVESLAETFGWADWSIKATTTGDKLEGLVARHPFYDRPSPLVLGQHVTLEAGTGLVHTAPGHGREDYETGLEYGLEILSPMDDSGRFLESVEHFAGLNVWEANPKVIEILKSRGRLLSLSRVEHSYPHCWRCKEPVIFRATTQWFITMEANDLRKKALNAIDNEVRWIPSWGRERIHNMIANRPDWCISRQRTWGVPIVALLCEACDEAYFDQIWVEAVVAKFATHERGCDYWFEAELDELLAMPNAPTACPTCGASKWKKETDILDVWFDSGTSFAAVLEKRKECRFPADLYLEGSDQHRGWFHSSLLASVGNRGQAPYKAVLTHGYVVDGEGKKMSKSVGNVVAPQEIIDKYGAEILRMWVASVDYTEDVRISEEIMSRLVDAYRRIRNTTRYLLGNLYDFTPADAVADKDLLPLDRYALDLAARNRRRNRAAFENYEFHRVFHNIHNACVTDLSAFYLDCVKDRLYASRADSIERRSAQTVIWKTLLWLLADMAPILSFTAEEAFGHLPDALKPDARTVFAMKAPELPAALDGPKLDAFEALAGVRAEVTKAIEPHRKSGDIGHSLSAVVTLYADDELRESLAFTGADLAEAFIVSGAELAPLDDAPEGIYEAEDIKGLKVAVAQASGDKCERCWKKAGDVTAREAVGEDVPAGAMCTRCAAAVGAD</sequence>
<protein>
    <recommendedName>
        <fullName evidence="10">Isoleucine--tRNA ligase</fullName>
        <ecNumber evidence="10">6.1.1.5</ecNumber>
    </recommendedName>
    <alternativeName>
        <fullName evidence="10">Isoleucyl-tRNA synthetase</fullName>
        <shortName evidence="10">IleRS</shortName>
    </alternativeName>
</protein>
<dbReference type="GO" id="GO:0008270">
    <property type="term" value="F:zinc ion binding"/>
    <property type="evidence" value="ECO:0007669"/>
    <property type="project" value="UniProtKB-UniRule"/>
</dbReference>
<feature type="domain" description="Aminoacyl-tRNA synthetase class Ia" evidence="11">
    <location>
        <begin position="28"/>
        <end position="650"/>
    </location>
</feature>
<comment type="subunit">
    <text evidence="10">Monomer.</text>
</comment>
<dbReference type="InterPro" id="IPR009008">
    <property type="entry name" value="Val/Leu/Ile-tRNA-synth_edit"/>
</dbReference>
<evidence type="ECO:0000256" key="10">
    <source>
        <dbReference type="HAMAP-Rule" id="MF_02002"/>
    </source>
</evidence>
<accession>A0A7M3MHI4</accession>
<dbReference type="OrthoDB" id="9810365at2"/>
<evidence type="ECO:0000259" key="12">
    <source>
        <dbReference type="Pfam" id="PF08264"/>
    </source>
</evidence>
<keyword evidence="14" id="KW-1185">Reference proteome</keyword>
<dbReference type="EMBL" id="QMIE01000004">
    <property type="protein sequence ID" value="TVM18391.1"/>
    <property type="molecule type" value="Genomic_DNA"/>
</dbReference>
<dbReference type="InterPro" id="IPR001412">
    <property type="entry name" value="aa-tRNA-synth_I_CS"/>
</dbReference>
<keyword evidence="10" id="KW-0862">Zinc</keyword>
<dbReference type="AlphaFoldDB" id="A0A7M3MHI4"/>
<organism evidence="13 14">
    <name type="scientific">Oceanidesulfovibrio indonesiensis</name>
    <dbReference type="NCBI Taxonomy" id="54767"/>
    <lineage>
        <taxon>Bacteria</taxon>
        <taxon>Pseudomonadati</taxon>
        <taxon>Thermodesulfobacteriota</taxon>
        <taxon>Desulfovibrionia</taxon>
        <taxon>Desulfovibrionales</taxon>
        <taxon>Desulfovibrionaceae</taxon>
        <taxon>Oceanidesulfovibrio</taxon>
    </lineage>
</organism>
<comment type="cofactor">
    <cofactor evidence="10">
        <name>Zn(2+)</name>
        <dbReference type="ChEBI" id="CHEBI:29105"/>
    </cofactor>
    <text evidence="10">Binds 1 zinc ion per subunit.</text>
</comment>
<evidence type="ECO:0000256" key="6">
    <source>
        <dbReference type="ARBA" id="ARBA00022917"/>
    </source>
</evidence>
<evidence type="ECO:0000313" key="14">
    <source>
        <dbReference type="Proteomes" id="UP000448292"/>
    </source>
</evidence>
<dbReference type="InterPro" id="IPR002301">
    <property type="entry name" value="Ile-tRNA-ligase"/>
</dbReference>
<dbReference type="Gene3D" id="3.40.50.620">
    <property type="entry name" value="HUPs"/>
    <property type="match status" value="2"/>
</dbReference>
<keyword evidence="4 10" id="KW-0547">Nucleotide-binding</keyword>
<comment type="subcellular location">
    <subcellularLocation>
        <location evidence="10">Cytoplasm</location>
    </subcellularLocation>
</comment>
<evidence type="ECO:0000313" key="13">
    <source>
        <dbReference type="EMBL" id="TVM18391.1"/>
    </source>
</evidence>
<dbReference type="InterPro" id="IPR050081">
    <property type="entry name" value="Ile-tRNA_ligase"/>
</dbReference>
<keyword evidence="6 10" id="KW-0648">Protein biosynthesis</keyword>
<feature type="binding site" evidence="10">
    <location>
        <position position="614"/>
    </location>
    <ligand>
        <name>ATP</name>
        <dbReference type="ChEBI" id="CHEBI:30616"/>
    </ligand>
</feature>
<dbReference type="SUPFAM" id="SSF52374">
    <property type="entry name" value="Nucleotidylyl transferase"/>
    <property type="match status" value="1"/>
</dbReference>
<comment type="similarity">
    <text evidence="1 10">Belongs to the class-I aminoacyl-tRNA synthetase family. IleS type 1 subfamily.</text>
</comment>
<feature type="short sequence motif" description="'KMSKS' region" evidence="10">
    <location>
        <begin position="611"/>
        <end position="615"/>
    </location>
</feature>
<name>A0A7M3MHI4_9BACT</name>